<feature type="chain" id="PRO_5007469241" evidence="1">
    <location>
        <begin position="23"/>
        <end position="301"/>
    </location>
</feature>
<accession>A0A136A000</accession>
<dbReference type="Proteomes" id="UP000070299">
    <property type="component" value="Unassembled WGS sequence"/>
</dbReference>
<evidence type="ECO:0000313" key="2">
    <source>
        <dbReference type="EMBL" id="KXI28480.1"/>
    </source>
</evidence>
<organism evidence="2 3">
    <name type="scientific">Paraglaciecola hydrolytica</name>
    <dbReference type="NCBI Taxonomy" id="1799789"/>
    <lineage>
        <taxon>Bacteria</taxon>
        <taxon>Pseudomonadati</taxon>
        <taxon>Pseudomonadota</taxon>
        <taxon>Gammaproteobacteria</taxon>
        <taxon>Alteromonadales</taxon>
        <taxon>Alteromonadaceae</taxon>
        <taxon>Paraglaciecola</taxon>
    </lineage>
</organism>
<dbReference type="RefSeq" id="WP_068377396.1">
    <property type="nucleotide sequence ID" value="NZ_LSNE01000006.1"/>
</dbReference>
<evidence type="ECO:0000256" key="1">
    <source>
        <dbReference type="SAM" id="SignalP"/>
    </source>
</evidence>
<dbReference type="EMBL" id="LSNE01000006">
    <property type="protein sequence ID" value="KXI28480.1"/>
    <property type="molecule type" value="Genomic_DNA"/>
</dbReference>
<reference evidence="3" key="1">
    <citation type="submission" date="2016-02" db="EMBL/GenBank/DDBJ databases">
        <authorList>
            <person name="Schultz-Johansen M."/>
            <person name="Glaring M.A."/>
            <person name="Bech P.K."/>
            <person name="Stougaard P."/>
        </authorList>
    </citation>
    <scope>NUCLEOTIDE SEQUENCE [LARGE SCALE GENOMIC DNA]</scope>
    <source>
        <strain evidence="3">S66</strain>
    </source>
</reference>
<dbReference type="OrthoDB" id="5446097at2"/>
<feature type="signal peptide" evidence="1">
    <location>
        <begin position="1"/>
        <end position="22"/>
    </location>
</feature>
<sequence length="301" mass="33923">MHLIIKTLVLLLSLSHIVTAHSADKPNILVMAEDVSEGTVPHSSRVSKSVVSALQNQMHDRGFNVYDRSIITLDNFDDKQRSDNELLDLARSIKRPPIDVVLVFRIYASSLQLDTGTKISARIDGRMLNALSGKFLGEFNLDSGKPWNAPAQCSRECLAATLNDKASVMANDLGAVLAEKLAWMTHTKQENTQSQHSTNNPMLSDYYLTFDGFSAADMLEIEEYLVIFSGYDSLRPTEQHYTRSELLYRSSSSTAKLNRNLKKMLEELNKRALVNFAGNNFTIKRITFRAREPQQTDNYGW</sequence>
<dbReference type="STRING" id="1799789.AX660_15420"/>
<protein>
    <submittedName>
        <fullName evidence="2">Uncharacterized protein</fullName>
    </submittedName>
</protein>
<proteinExistence type="predicted"/>
<name>A0A136A000_9ALTE</name>
<gene>
    <name evidence="2" type="ORF">AX660_15420</name>
</gene>
<keyword evidence="3" id="KW-1185">Reference proteome</keyword>
<evidence type="ECO:0000313" key="3">
    <source>
        <dbReference type="Proteomes" id="UP000070299"/>
    </source>
</evidence>
<keyword evidence="1" id="KW-0732">Signal</keyword>
<comment type="caution">
    <text evidence="2">The sequence shown here is derived from an EMBL/GenBank/DDBJ whole genome shotgun (WGS) entry which is preliminary data.</text>
</comment>
<dbReference type="AlphaFoldDB" id="A0A136A000"/>